<dbReference type="EMBL" id="CP043839">
    <property type="protein sequence ID" value="WOF13667.1"/>
    <property type="molecule type" value="Genomic_DNA"/>
</dbReference>
<protein>
    <submittedName>
        <fullName evidence="2">Uncharacterized protein</fullName>
    </submittedName>
</protein>
<dbReference type="Proteomes" id="UP001302374">
    <property type="component" value="Chromosome"/>
</dbReference>
<gene>
    <name evidence="3" type="ORF">F1644_15980</name>
    <name evidence="2" type="ORF">GGR15_003475</name>
</gene>
<dbReference type="Proteomes" id="UP000576368">
    <property type="component" value="Unassembled WGS sequence"/>
</dbReference>
<dbReference type="EMBL" id="JAATLI010000013">
    <property type="protein sequence ID" value="NJC19837.1"/>
    <property type="molecule type" value="Genomic_DNA"/>
</dbReference>
<feature type="compositionally biased region" description="Pro residues" evidence="1">
    <location>
        <begin position="286"/>
        <end position="296"/>
    </location>
</feature>
<sequence>MKKIWILLIYVTFELFTLSCTKDSEVIIGINELTPIGQTFMKQVMKTKNWENNWKNITKRGIPLPDKARLAFGGNIGWYYILPLQLSENRVGIVLYPINDVKDNETPNIGILGLPQILNKEWAIPVASVDSLLLSTIIRLEDSDENTEDSLPLTSRATSATTIDFNYSILSDNYVIDYGDGKGEEVICHSLSRQTIIQIFNTAAQYTAYSKGVKITLGNVILKLDNIYEQEVVNMACSMFCTKASSGFTSFGSVLIINSSKIYNIRGNSGEIIPYIDGNNSNSKPNPNPAPEPNPKPDLNKPMKLSHLIGKDNYYLMRLNDFKRRYPDQPVPSYYKNYADFYLHEFKDKTYNLLSSEGKEWVSKTLSKLQELMEDILNKDPYIELREEDFLDVAFDSHVVAYEDAGILQLGIMDKFRISTTVYPDDLFSGRGLIQVERIARDQIECYKKNPSFAIQQAHELSINWLNIKAETLKYILEKNSQDPRKQKKSMNSRNTGHTVDEILNILYGEQIKYFKATISNFELPEQ</sequence>
<dbReference type="AlphaFoldDB" id="A0A7X5YEW0"/>
<evidence type="ECO:0000313" key="2">
    <source>
        <dbReference type="EMBL" id="NJC19837.1"/>
    </source>
</evidence>
<dbReference type="RefSeq" id="WP_168044488.1">
    <property type="nucleotide sequence ID" value="NZ_BMPA01000012.1"/>
</dbReference>
<proteinExistence type="predicted"/>
<evidence type="ECO:0000313" key="5">
    <source>
        <dbReference type="Proteomes" id="UP001302374"/>
    </source>
</evidence>
<reference evidence="2 4" key="2">
    <citation type="submission" date="2020-03" db="EMBL/GenBank/DDBJ databases">
        <title>Genomic Encyclopedia of Type Strains, Phase IV (KMG-IV): sequencing the most valuable type-strain genomes for metagenomic binning, comparative biology and taxonomic classification.</title>
        <authorList>
            <person name="Goeker M."/>
        </authorList>
    </citation>
    <scope>NUCLEOTIDE SEQUENCE [LARGE SCALE GENOMIC DNA]</scope>
    <source>
        <strain evidence="2 4">DSM 105722</strain>
    </source>
</reference>
<organism evidence="2 4">
    <name type="scientific">Butyricimonas paravirosa</name>
    <dbReference type="NCBI Taxonomy" id="1472417"/>
    <lineage>
        <taxon>Bacteria</taxon>
        <taxon>Pseudomonadati</taxon>
        <taxon>Bacteroidota</taxon>
        <taxon>Bacteroidia</taxon>
        <taxon>Bacteroidales</taxon>
        <taxon>Odoribacteraceae</taxon>
        <taxon>Butyricimonas</taxon>
    </lineage>
</organism>
<evidence type="ECO:0000313" key="4">
    <source>
        <dbReference type="Proteomes" id="UP000576368"/>
    </source>
</evidence>
<accession>A0A7X5YEW0</accession>
<keyword evidence="5" id="KW-1185">Reference proteome</keyword>
<evidence type="ECO:0000313" key="3">
    <source>
        <dbReference type="EMBL" id="WOF13667.1"/>
    </source>
</evidence>
<feature type="region of interest" description="Disordered" evidence="1">
    <location>
        <begin position="276"/>
        <end position="302"/>
    </location>
</feature>
<evidence type="ECO:0000256" key="1">
    <source>
        <dbReference type="SAM" id="MobiDB-lite"/>
    </source>
</evidence>
<reference evidence="3 5" key="1">
    <citation type="submission" date="2019-09" db="EMBL/GenBank/DDBJ databases">
        <title>Butyricimonas paravirosa DSM 105722 (=214-4 = JCM 18677 = CCUG 65563).</title>
        <authorList>
            <person name="Le Roy T."/>
            <person name="Cani P.D."/>
        </authorList>
    </citation>
    <scope>NUCLEOTIDE SEQUENCE [LARGE SCALE GENOMIC DNA]</scope>
    <source>
        <strain evidence="3 5">DSM 105722</strain>
    </source>
</reference>
<name>A0A7X5YEW0_9BACT</name>